<name>A0A0A9HDH8_ARUDO</name>
<dbReference type="EMBL" id="GBRH01162681">
    <property type="protein sequence ID" value="JAE35215.1"/>
    <property type="molecule type" value="Transcribed_RNA"/>
</dbReference>
<evidence type="ECO:0000313" key="1">
    <source>
        <dbReference type="EMBL" id="JAE35215.1"/>
    </source>
</evidence>
<reference evidence="1" key="2">
    <citation type="journal article" date="2015" name="Data Brief">
        <title>Shoot transcriptome of the giant reed, Arundo donax.</title>
        <authorList>
            <person name="Barrero R.A."/>
            <person name="Guerrero F.D."/>
            <person name="Moolhuijzen P."/>
            <person name="Goolsby J.A."/>
            <person name="Tidwell J."/>
            <person name="Bellgard S.E."/>
            <person name="Bellgard M.I."/>
        </authorList>
    </citation>
    <scope>NUCLEOTIDE SEQUENCE</scope>
    <source>
        <tissue evidence="1">Shoot tissue taken approximately 20 cm above the soil surface</tissue>
    </source>
</reference>
<reference evidence="1" key="1">
    <citation type="submission" date="2014-09" db="EMBL/GenBank/DDBJ databases">
        <authorList>
            <person name="Magalhaes I.L.F."/>
            <person name="Oliveira U."/>
            <person name="Santos F.R."/>
            <person name="Vidigal T.H.D.A."/>
            <person name="Brescovit A.D."/>
            <person name="Santos A.J."/>
        </authorList>
    </citation>
    <scope>NUCLEOTIDE SEQUENCE</scope>
    <source>
        <tissue evidence="1">Shoot tissue taken approximately 20 cm above the soil surface</tissue>
    </source>
</reference>
<protein>
    <submittedName>
        <fullName evidence="1">Uncharacterized protein</fullName>
    </submittedName>
</protein>
<proteinExistence type="predicted"/>
<accession>A0A0A9HDH8</accession>
<organism evidence="1">
    <name type="scientific">Arundo donax</name>
    <name type="common">Giant reed</name>
    <name type="synonym">Donax arundinaceus</name>
    <dbReference type="NCBI Taxonomy" id="35708"/>
    <lineage>
        <taxon>Eukaryota</taxon>
        <taxon>Viridiplantae</taxon>
        <taxon>Streptophyta</taxon>
        <taxon>Embryophyta</taxon>
        <taxon>Tracheophyta</taxon>
        <taxon>Spermatophyta</taxon>
        <taxon>Magnoliopsida</taxon>
        <taxon>Liliopsida</taxon>
        <taxon>Poales</taxon>
        <taxon>Poaceae</taxon>
        <taxon>PACMAD clade</taxon>
        <taxon>Arundinoideae</taxon>
        <taxon>Arundineae</taxon>
        <taxon>Arundo</taxon>
    </lineage>
</organism>
<sequence length="30" mass="3603">MDPSCCPMQSEWLLNCLARYQLQDPPYFPR</sequence>
<dbReference type="AlphaFoldDB" id="A0A0A9HDH8"/>